<evidence type="ECO:0000256" key="11">
    <source>
        <dbReference type="RuleBase" id="RU003357"/>
    </source>
</evidence>
<keyword evidence="12" id="KW-0732">Signal</keyword>
<proteinExistence type="inferred from homology"/>
<dbReference type="EMBL" id="JBBKZS010000001">
    <property type="protein sequence ID" value="MEJ8853611.1"/>
    <property type="molecule type" value="Genomic_DNA"/>
</dbReference>
<name>A0ABU8X1K3_9BURK</name>
<dbReference type="Proteomes" id="UP001367030">
    <property type="component" value="Unassembled WGS sequence"/>
</dbReference>
<dbReference type="InterPro" id="IPR012910">
    <property type="entry name" value="Plug_dom"/>
</dbReference>
<feature type="chain" id="PRO_5045413158" evidence="12">
    <location>
        <begin position="32"/>
        <end position="846"/>
    </location>
</feature>
<organism evidence="15 16">
    <name type="scientific">Variovorax robiniae</name>
    <dbReference type="NCBI Taxonomy" id="1836199"/>
    <lineage>
        <taxon>Bacteria</taxon>
        <taxon>Pseudomonadati</taxon>
        <taxon>Pseudomonadota</taxon>
        <taxon>Betaproteobacteria</taxon>
        <taxon>Burkholderiales</taxon>
        <taxon>Comamonadaceae</taxon>
        <taxon>Variovorax</taxon>
    </lineage>
</organism>
<dbReference type="InterPro" id="IPR036942">
    <property type="entry name" value="Beta-barrel_TonB_sf"/>
</dbReference>
<keyword evidence="5 10" id="KW-0812">Transmembrane</keyword>
<evidence type="ECO:0000256" key="8">
    <source>
        <dbReference type="ARBA" id="ARBA00023170"/>
    </source>
</evidence>
<feature type="domain" description="TonB-dependent receptor-like beta-barrel" evidence="13">
    <location>
        <begin position="261"/>
        <end position="785"/>
    </location>
</feature>
<evidence type="ECO:0000256" key="10">
    <source>
        <dbReference type="PROSITE-ProRule" id="PRU01360"/>
    </source>
</evidence>
<evidence type="ECO:0000256" key="5">
    <source>
        <dbReference type="ARBA" id="ARBA00022692"/>
    </source>
</evidence>
<comment type="subcellular location">
    <subcellularLocation>
        <location evidence="1 10">Cell outer membrane</location>
        <topology evidence="1 10">Multi-pass membrane protein</topology>
    </subcellularLocation>
</comment>
<evidence type="ECO:0000256" key="2">
    <source>
        <dbReference type="ARBA" id="ARBA00009810"/>
    </source>
</evidence>
<comment type="caution">
    <text evidence="15">The sequence shown here is derived from an EMBL/GenBank/DDBJ whole genome shotgun (WGS) entry which is preliminary data.</text>
</comment>
<feature type="domain" description="TonB-dependent receptor plug" evidence="14">
    <location>
        <begin position="60"/>
        <end position="172"/>
    </location>
</feature>
<dbReference type="PANTHER" id="PTHR30069">
    <property type="entry name" value="TONB-DEPENDENT OUTER MEMBRANE RECEPTOR"/>
    <property type="match status" value="1"/>
</dbReference>
<keyword evidence="9 10" id="KW-0998">Cell outer membrane</keyword>
<evidence type="ECO:0000256" key="12">
    <source>
        <dbReference type="SAM" id="SignalP"/>
    </source>
</evidence>
<comment type="similarity">
    <text evidence="2 10 11">Belongs to the TonB-dependent receptor family.</text>
</comment>
<protein>
    <submittedName>
        <fullName evidence="15">TonB-dependent receptor</fullName>
    </submittedName>
</protein>
<dbReference type="PROSITE" id="PS52016">
    <property type="entry name" value="TONB_DEPENDENT_REC_3"/>
    <property type="match status" value="1"/>
</dbReference>
<evidence type="ECO:0000259" key="13">
    <source>
        <dbReference type="Pfam" id="PF00593"/>
    </source>
</evidence>
<evidence type="ECO:0000313" key="16">
    <source>
        <dbReference type="Proteomes" id="UP001367030"/>
    </source>
</evidence>
<keyword evidence="3 10" id="KW-0813">Transport</keyword>
<keyword evidence="6 11" id="KW-0798">TonB box</keyword>
<dbReference type="Gene3D" id="2.170.130.10">
    <property type="entry name" value="TonB-dependent receptor, plug domain"/>
    <property type="match status" value="1"/>
</dbReference>
<keyword evidence="7 10" id="KW-0472">Membrane</keyword>
<evidence type="ECO:0000256" key="7">
    <source>
        <dbReference type="ARBA" id="ARBA00023136"/>
    </source>
</evidence>
<sequence>MKHRRARFPVFAMAPLAAASLLACQSMNALAQSASTAPPTLPTVTVVSPTPLPGLDVPRDQVPSNVQTGTGADMERIHAPDLSNYLQRSIGGVTVNETQGNPFQPDINYRGFTASPLLGTPQGLSVYMDGVRLNQPFGDVVSWDLIPRSAISTITLMPGSNPLFGLNTLGGALAIQTKDGINNPGTSIQVMGGSWGRIAAEFETGGSNAESGWNWFVTGNRFHEKGWRVESPSDVSQLFAKVGRKTRDGSISLSLGLADNDLTGNGVQELGALNRDWASVRTIPDQTKNRAGSLNLAMTQAINNTWTASGNVYYRDIKTKTYNGDANDEAFDQSVYQPNAEEREALAEAGFTGYPTSGANARNTPFPFWRCIANGLLNSEPNEKCTGLINRTETKQKNYGIAGQLSADAKTGDIGHQFVVGAAYDASRVKFGQSTQFGFINPNRSITPIWGPGAFADGTQDSEDAFDARVALNSRSSTSSVYVTDTIEFNPKTHLTLSGRYNYTKVDNRDEINPGGGPGSLDGNHTFSRFNPAIGLTFAPSESVTFYAGVNQGSRAPTAIELGCADPASPCKLPNSFAGDPPLKQVVTTTFEAGLRGLVSQKVAWNFGVFRSDNKDDLLFVSDDSAGFGYFKNFGKTRRQGIEMGLSAKAMNGLTLGGNFMLLDATYRSNEIVGGTGNSTNDQALAGFPGTEGTINIRPGDRIPMLPRQVLKLYADYEPTAQWRIGMDMVASSGANLRGNENGLHTPDGVYYTGPGKSSGYAVFNLGVDYKPRPGIKIFVLVTNLFDKKYTTGGQLGANGFTSAGTYIARGLPQNANGDFPVSQGSLMSPGAPRAAWIGLRYTFGT</sequence>
<dbReference type="Gene3D" id="2.40.170.20">
    <property type="entry name" value="TonB-dependent receptor, beta-barrel domain"/>
    <property type="match status" value="1"/>
</dbReference>
<keyword evidence="4 10" id="KW-1134">Transmembrane beta strand</keyword>
<evidence type="ECO:0000259" key="14">
    <source>
        <dbReference type="Pfam" id="PF07715"/>
    </source>
</evidence>
<dbReference type="PROSITE" id="PS51257">
    <property type="entry name" value="PROKAR_LIPOPROTEIN"/>
    <property type="match status" value="1"/>
</dbReference>
<feature type="signal peptide" evidence="12">
    <location>
        <begin position="1"/>
        <end position="31"/>
    </location>
</feature>
<evidence type="ECO:0000256" key="1">
    <source>
        <dbReference type="ARBA" id="ARBA00004571"/>
    </source>
</evidence>
<reference evidence="15 16" key="1">
    <citation type="submission" date="2024-03" db="EMBL/GenBank/DDBJ databases">
        <title>Novel species of the genus Variovorax.</title>
        <authorList>
            <person name="Liu Q."/>
            <person name="Xin Y.-H."/>
        </authorList>
    </citation>
    <scope>NUCLEOTIDE SEQUENCE [LARGE SCALE GENOMIC DNA]</scope>
    <source>
        <strain evidence="15 16">KACC 18901</strain>
    </source>
</reference>
<dbReference type="Pfam" id="PF00593">
    <property type="entry name" value="TonB_dep_Rec_b-barrel"/>
    <property type="match status" value="1"/>
</dbReference>
<gene>
    <name evidence="15" type="ORF">WKW79_03480</name>
</gene>
<evidence type="ECO:0000256" key="4">
    <source>
        <dbReference type="ARBA" id="ARBA00022452"/>
    </source>
</evidence>
<evidence type="ECO:0000256" key="3">
    <source>
        <dbReference type="ARBA" id="ARBA00022448"/>
    </source>
</evidence>
<dbReference type="PANTHER" id="PTHR30069:SF39">
    <property type="entry name" value="BLL6183 PROTEIN"/>
    <property type="match status" value="1"/>
</dbReference>
<keyword evidence="8 15" id="KW-0675">Receptor</keyword>
<dbReference type="Pfam" id="PF07715">
    <property type="entry name" value="Plug"/>
    <property type="match status" value="1"/>
</dbReference>
<dbReference type="RefSeq" id="WP_340333693.1">
    <property type="nucleotide sequence ID" value="NZ_JBBKZS010000001.1"/>
</dbReference>
<evidence type="ECO:0000313" key="15">
    <source>
        <dbReference type="EMBL" id="MEJ8853611.1"/>
    </source>
</evidence>
<accession>A0ABU8X1K3</accession>
<evidence type="ECO:0000256" key="9">
    <source>
        <dbReference type="ARBA" id="ARBA00023237"/>
    </source>
</evidence>
<keyword evidence="16" id="KW-1185">Reference proteome</keyword>
<dbReference type="SUPFAM" id="SSF56935">
    <property type="entry name" value="Porins"/>
    <property type="match status" value="1"/>
</dbReference>
<dbReference type="InterPro" id="IPR039426">
    <property type="entry name" value="TonB-dep_rcpt-like"/>
</dbReference>
<evidence type="ECO:0000256" key="6">
    <source>
        <dbReference type="ARBA" id="ARBA00023077"/>
    </source>
</evidence>
<dbReference type="InterPro" id="IPR037066">
    <property type="entry name" value="Plug_dom_sf"/>
</dbReference>
<dbReference type="InterPro" id="IPR000531">
    <property type="entry name" value="Beta-barrel_TonB"/>
</dbReference>